<keyword evidence="7" id="KW-1185">Reference proteome</keyword>
<dbReference type="GO" id="GO:0030170">
    <property type="term" value="F:pyridoxal phosphate binding"/>
    <property type="evidence" value="ECO:0007669"/>
    <property type="project" value="TreeGrafter"/>
</dbReference>
<dbReference type="Pfam" id="PF01041">
    <property type="entry name" value="DegT_DnrJ_EryC1"/>
    <property type="match status" value="1"/>
</dbReference>
<sequence>MIPYGRQEITQQDIDAVVDVLKSDFLTQGPKVPEFEAKVAEHVGARFGIAVNSATSALHIACAALGLGEGDYLWTSPVTFVASANCGLYCGARIDFVDIDPRTYNLCPDALEKKLIQARSEGRLPKIVVTVHLCGQSCDMERIKALSDEYGFRIVEDASHAIGGKYQGEFVGNGRYSDITVFSFHPVKIVTTAEGGLAVTNNPDLASKMELLRSHGVTRDPALMTHEPDGPWYYQQVGLGFNYRMTELQAALGVSQMERLDDFVSRRHKLARRYDELLADLPVVTPWQHPDSYSGLHLYVIRLKLGELGVSHRQAFESLRDQGVGVNLHYIPVHTQPYYESMGFSADDFPEAMQYYREAISIPMFHGLTFEQQDEVVEALKRALTL</sequence>
<protein>
    <submittedName>
        <fullName evidence="6">UDP-4-amino-4, 6-dideoxy-N-acetyl-beta-L-altrosamine transaminase</fullName>
        <ecNumber evidence="6">2.6.1.92</ecNumber>
    </submittedName>
</protein>
<evidence type="ECO:0000256" key="1">
    <source>
        <dbReference type="ARBA" id="ARBA00022898"/>
    </source>
</evidence>
<dbReference type="EMBL" id="VTUU01000002">
    <property type="protein sequence ID" value="KAA1174714.1"/>
    <property type="molecule type" value="Genomic_DNA"/>
</dbReference>
<comment type="similarity">
    <text evidence="2 5">Belongs to the DegT/DnrJ/EryC1 family.</text>
</comment>
<evidence type="ECO:0000256" key="4">
    <source>
        <dbReference type="PIRSR" id="PIRSR000390-2"/>
    </source>
</evidence>
<accession>A0A5B0VJQ0</accession>
<evidence type="ECO:0000256" key="2">
    <source>
        <dbReference type="ARBA" id="ARBA00037999"/>
    </source>
</evidence>
<proteinExistence type="inferred from homology"/>
<feature type="modified residue" description="N6-(pyridoxal phosphate)lysine" evidence="4">
    <location>
        <position position="188"/>
    </location>
</feature>
<dbReference type="GO" id="GO:0000271">
    <property type="term" value="P:polysaccharide biosynthetic process"/>
    <property type="evidence" value="ECO:0007669"/>
    <property type="project" value="TreeGrafter"/>
</dbReference>
<dbReference type="SUPFAM" id="SSF53383">
    <property type="entry name" value="PLP-dependent transferases"/>
    <property type="match status" value="1"/>
</dbReference>
<dbReference type="PIRSF" id="PIRSF000390">
    <property type="entry name" value="PLP_StrS"/>
    <property type="match status" value="1"/>
</dbReference>
<evidence type="ECO:0000313" key="7">
    <source>
        <dbReference type="Proteomes" id="UP000323161"/>
    </source>
</evidence>
<dbReference type="NCBIfam" id="TIGR03588">
    <property type="entry name" value="PseC"/>
    <property type="match status" value="1"/>
</dbReference>
<dbReference type="GO" id="GO:0008483">
    <property type="term" value="F:transaminase activity"/>
    <property type="evidence" value="ECO:0007669"/>
    <property type="project" value="UniProtKB-KW"/>
</dbReference>
<dbReference type="InterPro" id="IPR015421">
    <property type="entry name" value="PyrdxlP-dep_Trfase_major"/>
</dbReference>
<dbReference type="CDD" id="cd00616">
    <property type="entry name" value="AHBA_syn"/>
    <property type="match status" value="1"/>
</dbReference>
<dbReference type="Gene3D" id="3.90.1150.10">
    <property type="entry name" value="Aspartate Aminotransferase, domain 1"/>
    <property type="match status" value="1"/>
</dbReference>
<dbReference type="InterPro" id="IPR000653">
    <property type="entry name" value="DegT/StrS_aminotransferase"/>
</dbReference>
<dbReference type="PANTHER" id="PTHR30244:SF34">
    <property type="entry name" value="DTDP-4-AMINO-4,6-DIDEOXYGALACTOSE TRANSAMINASE"/>
    <property type="match status" value="1"/>
</dbReference>
<dbReference type="PANTHER" id="PTHR30244">
    <property type="entry name" value="TRANSAMINASE"/>
    <property type="match status" value="1"/>
</dbReference>
<dbReference type="RefSeq" id="WP_149599136.1">
    <property type="nucleotide sequence ID" value="NZ_VTUU01000002.1"/>
</dbReference>
<name>A0A5B0VJQ0_9GAMM</name>
<dbReference type="AlphaFoldDB" id="A0A5B0VJQ0"/>
<reference evidence="6 7" key="1">
    <citation type="submission" date="2019-08" db="EMBL/GenBank/DDBJ databases">
        <title>Marinobacter ZYF650 sp. nov., a marine bacterium isolated from seawater of the Mariana trench.</title>
        <authorList>
            <person name="Ahmad W."/>
        </authorList>
    </citation>
    <scope>NUCLEOTIDE SEQUENCE [LARGE SCALE GENOMIC DNA]</scope>
    <source>
        <strain evidence="6 7">ZYF650</strain>
    </source>
</reference>
<keyword evidence="6" id="KW-0808">Transferase</keyword>
<dbReference type="InterPro" id="IPR020026">
    <property type="entry name" value="PseC"/>
</dbReference>
<keyword evidence="1 4" id="KW-0663">Pyridoxal phosphate</keyword>
<dbReference type="Proteomes" id="UP000323161">
    <property type="component" value="Unassembled WGS sequence"/>
</dbReference>
<feature type="active site" description="Proton acceptor" evidence="3">
    <location>
        <position position="188"/>
    </location>
</feature>
<dbReference type="Gene3D" id="3.40.640.10">
    <property type="entry name" value="Type I PLP-dependent aspartate aminotransferase-like (Major domain)"/>
    <property type="match status" value="1"/>
</dbReference>
<dbReference type="EC" id="2.6.1.92" evidence="6"/>
<organism evidence="6 7">
    <name type="scientific">Marinobacter salinexigens</name>
    <dbReference type="NCBI Taxonomy" id="2919747"/>
    <lineage>
        <taxon>Bacteria</taxon>
        <taxon>Pseudomonadati</taxon>
        <taxon>Pseudomonadota</taxon>
        <taxon>Gammaproteobacteria</taxon>
        <taxon>Pseudomonadales</taxon>
        <taxon>Marinobacteraceae</taxon>
        <taxon>Marinobacter</taxon>
    </lineage>
</organism>
<dbReference type="InterPro" id="IPR015422">
    <property type="entry name" value="PyrdxlP-dep_Trfase_small"/>
</dbReference>
<evidence type="ECO:0000256" key="3">
    <source>
        <dbReference type="PIRSR" id="PIRSR000390-1"/>
    </source>
</evidence>
<dbReference type="InterPro" id="IPR015424">
    <property type="entry name" value="PyrdxlP-dep_Trfase"/>
</dbReference>
<comment type="caution">
    <text evidence="6">The sequence shown here is derived from an EMBL/GenBank/DDBJ whole genome shotgun (WGS) entry which is preliminary data.</text>
</comment>
<gene>
    <name evidence="6" type="primary">pseC</name>
    <name evidence="6" type="ORF">FWJ25_04810</name>
</gene>
<evidence type="ECO:0000256" key="5">
    <source>
        <dbReference type="RuleBase" id="RU004508"/>
    </source>
</evidence>
<evidence type="ECO:0000313" key="6">
    <source>
        <dbReference type="EMBL" id="KAA1174714.1"/>
    </source>
</evidence>
<keyword evidence="6" id="KW-0032">Aminotransferase</keyword>